<evidence type="ECO:0000256" key="30">
    <source>
        <dbReference type="ARBA" id="ARBA00048990"/>
    </source>
</evidence>
<dbReference type="GO" id="GO:0016174">
    <property type="term" value="F:NAD(P)H oxidase H2O2-forming activity"/>
    <property type="evidence" value="ECO:0007669"/>
    <property type="project" value="UniProtKB-EC"/>
</dbReference>
<dbReference type="GO" id="GO:0004499">
    <property type="term" value="F:N,N-dimethylaniline monooxygenase activity"/>
    <property type="evidence" value="ECO:0007669"/>
    <property type="project" value="InterPro"/>
</dbReference>
<dbReference type="Proteomes" id="UP000887581">
    <property type="component" value="Unplaced"/>
</dbReference>
<keyword evidence="16" id="KW-0443">Lipid metabolism</keyword>
<evidence type="ECO:0000256" key="24">
    <source>
        <dbReference type="ARBA" id="ARBA00047864"/>
    </source>
</evidence>
<keyword evidence="34" id="KW-1185">Reference proteome</keyword>
<evidence type="ECO:0000256" key="32">
    <source>
        <dbReference type="ARBA" id="ARBA00049475"/>
    </source>
</evidence>
<comment type="catalytic activity">
    <reaction evidence="31">
        <text>N,N-dimethylaniline + NADPH + O2 + H(+) = N,N-dimethylaniline N-oxide + NADP(+) + H2O</text>
        <dbReference type="Rhea" id="RHEA:24468"/>
        <dbReference type="ChEBI" id="CHEBI:15377"/>
        <dbReference type="ChEBI" id="CHEBI:15378"/>
        <dbReference type="ChEBI" id="CHEBI:15379"/>
        <dbReference type="ChEBI" id="CHEBI:16269"/>
        <dbReference type="ChEBI" id="CHEBI:17735"/>
        <dbReference type="ChEBI" id="CHEBI:57783"/>
        <dbReference type="ChEBI" id="CHEBI:58349"/>
        <dbReference type="EC" id="1.14.13.8"/>
    </reaction>
    <physiologicalReaction direction="left-to-right" evidence="31">
        <dbReference type="Rhea" id="RHEA:24469"/>
    </physiologicalReaction>
</comment>
<evidence type="ECO:0000256" key="14">
    <source>
        <dbReference type="ARBA" id="ARBA00023002"/>
    </source>
</evidence>
<dbReference type="GO" id="GO:0006629">
    <property type="term" value="P:lipid metabolic process"/>
    <property type="evidence" value="ECO:0007669"/>
    <property type="project" value="UniProtKB-KW"/>
</dbReference>
<evidence type="ECO:0000256" key="1">
    <source>
        <dbReference type="ARBA" id="ARBA00001974"/>
    </source>
</evidence>
<comment type="catalytic activity">
    <reaction evidence="32">
        <text>octan-3-one + NADPH + O2 + H(+) = pentyl propanoate + NADP(+) + H2O</text>
        <dbReference type="Rhea" id="RHEA:54840"/>
        <dbReference type="ChEBI" id="CHEBI:15377"/>
        <dbReference type="ChEBI" id="CHEBI:15378"/>
        <dbReference type="ChEBI" id="CHEBI:15379"/>
        <dbReference type="ChEBI" id="CHEBI:57783"/>
        <dbReference type="ChEBI" id="CHEBI:58349"/>
        <dbReference type="ChEBI" id="CHEBI:80946"/>
        <dbReference type="ChEBI" id="CHEBI:87373"/>
    </reaction>
    <physiologicalReaction direction="left-to-right" evidence="32">
        <dbReference type="Rhea" id="RHEA:54841"/>
    </physiologicalReaction>
</comment>
<dbReference type="AlphaFoldDB" id="A0A915PS43"/>
<evidence type="ECO:0000256" key="9">
    <source>
        <dbReference type="ARBA" id="ARBA00022824"/>
    </source>
</evidence>
<evidence type="ECO:0000256" key="25">
    <source>
        <dbReference type="ARBA" id="ARBA00047977"/>
    </source>
</evidence>
<protein>
    <recommendedName>
        <fullName evidence="33">Flavin-containing monooxygenase</fullName>
        <ecNumber evidence="33">1.-.-.-</ecNumber>
    </recommendedName>
</protein>
<keyword evidence="7 33" id="KW-0285">Flavoprotein</keyword>
<comment type="similarity">
    <text evidence="4 33">Belongs to the FMO family.</text>
</comment>
<dbReference type="InterPro" id="IPR002257">
    <property type="entry name" value="Flavin_mOase_5"/>
</dbReference>
<dbReference type="PRINTS" id="PR00370">
    <property type="entry name" value="FMOXYGENASE"/>
</dbReference>
<evidence type="ECO:0000256" key="4">
    <source>
        <dbReference type="ARBA" id="ARBA00009183"/>
    </source>
</evidence>
<evidence type="ECO:0000256" key="6">
    <source>
        <dbReference type="ARBA" id="ARBA00022553"/>
    </source>
</evidence>
<comment type="catalytic activity">
    <reaction evidence="27">
        <text>trimethylamine + NADPH + O2 = trimethylamine N-oxide + NADP(+) + H2O</text>
        <dbReference type="Rhea" id="RHEA:31979"/>
        <dbReference type="ChEBI" id="CHEBI:15377"/>
        <dbReference type="ChEBI" id="CHEBI:15379"/>
        <dbReference type="ChEBI" id="CHEBI:15724"/>
        <dbReference type="ChEBI" id="CHEBI:57783"/>
        <dbReference type="ChEBI" id="CHEBI:58349"/>
        <dbReference type="ChEBI" id="CHEBI:58389"/>
        <dbReference type="EC" id="1.14.13.148"/>
    </reaction>
    <physiologicalReaction direction="left-to-right" evidence="27">
        <dbReference type="Rhea" id="RHEA:31980"/>
    </physiologicalReaction>
</comment>
<comment type="catalytic activity">
    <reaction evidence="25">
        <text>hexan-3-one + NADPH + O2 + H(+) = ethyl butanoate + NADP(+) + H2O</text>
        <dbReference type="Rhea" id="RHEA:54844"/>
        <dbReference type="ChEBI" id="CHEBI:15377"/>
        <dbReference type="ChEBI" id="CHEBI:15378"/>
        <dbReference type="ChEBI" id="CHEBI:15379"/>
        <dbReference type="ChEBI" id="CHEBI:57783"/>
        <dbReference type="ChEBI" id="CHEBI:58349"/>
        <dbReference type="ChEBI" id="CHEBI:88764"/>
        <dbReference type="ChEBI" id="CHEBI:89891"/>
    </reaction>
    <physiologicalReaction direction="left-to-right" evidence="25">
        <dbReference type="Rhea" id="RHEA:54845"/>
    </physiologicalReaction>
</comment>
<keyword evidence="13" id="KW-1133">Transmembrane helix</keyword>
<evidence type="ECO:0000256" key="13">
    <source>
        <dbReference type="ARBA" id="ARBA00022989"/>
    </source>
</evidence>
<evidence type="ECO:0000313" key="35">
    <source>
        <dbReference type="WBParaSite" id="sdigi.contig218.g6260.t1"/>
    </source>
</evidence>
<comment type="function">
    <text evidence="19">Broad spectrum monooxygenase that catalyzes the oxygenation of a wide variety of nitrogen- and sulfur-containing compounds including xenobiotics. Catalyzes the S-oxygenation of hypotaurine to produce taurine, an organic osmolyte involved in cell volume regulation as well as a variety of cytoprotective and developmental processes. In vitro, catalyzes the N-oxygenation of trimethylamine (TMA) to produce trimethylamine N-oxide (TMAO) and could therefore participate to the detoxification of this compound that is generated by the action of gut microbiota from dietary precursors such as choline, choline containing compounds, betaine or L-carnitine.</text>
</comment>
<sequence length="247" mass="28247">MKSTVINSSKELTAFSDFVPPPEMPNFMSHVQMLAYLRLYAKHFDLLRHIHLKHEVLAVERNEKYDENGRWNVTYRNINNDMVNTEIFDGVLLCCGHHTIPHWPQPFLGQDRFHGEIIHSHDYREPLAYSGKNIVVVGFGNSAVDIAVDVSEIADEVYLSTRTGAWVLGRTWDRGEPADAVFLSRYIQSLRNMVPFWILNKAIQNQINRRFDHGRFGLTPKHGPLEAHNTVNDCLPSRLASGTIVVS</sequence>
<comment type="catalytic activity">
    <reaction evidence="21">
        <text>hexan-3-one + NADPH + O2 + H(+) = propyl propanoate + NADP(+) + H2O</text>
        <dbReference type="Rhea" id="RHEA:54848"/>
        <dbReference type="ChEBI" id="CHEBI:15377"/>
        <dbReference type="ChEBI" id="CHEBI:15378"/>
        <dbReference type="ChEBI" id="CHEBI:15379"/>
        <dbReference type="ChEBI" id="CHEBI:57783"/>
        <dbReference type="ChEBI" id="CHEBI:58349"/>
        <dbReference type="ChEBI" id="CHEBI:89828"/>
        <dbReference type="ChEBI" id="CHEBI:89891"/>
    </reaction>
    <physiologicalReaction direction="left-to-right" evidence="21">
        <dbReference type="Rhea" id="RHEA:54849"/>
    </physiologicalReaction>
</comment>
<evidence type="ECO:0000256" key="16">
    <source>
        <dbReference type="ARBA" id="ARBA00023098"/>
    </source>
</evidence>
<evidence type="ECO:0000256" key="2">
    <source>
        <dbReference type="ARBA" id="ARBA00004389"/>
    </source>
</evidence>
<keyword evidence="10 33" id="KW-0274">FAD</keyword>
<dbReference type="EC" id="1.-.-.-" evidence="33"/>
<keyword evidence="15 33" id="KW-0503">Monooxygenase</keyword>
<dbReference type="InterPro" id="IPR050346">
    <property type="entry name" value="FMO-like"/>
</dbReference>
<dbReference type="InterPro" id="IPR000960">
    <property type="entry name" value="Flavin_mOase"/>
</dbReference>
<keyword evidence="9" id="KW-0256">Endoplasmic reticulum</keyword>
<evidence type="ECO:0000256" key="27">
    <source>
        <dbReference type="ARBA" id="ARBA00048088"/>
    </source>
</evidence>
<evidence type="ECO:0000256" key="33">
    <source>
        <dbReference type="RuleBase" id="RU361177"/>
    </source>
</evidence>
<proteinExistence type="inferred from homology"/>
<comment type="catalytic activity">
    <reaction evidence="23">
        <text>sulcatone + NADPH + O2 + H(+) = 4-methylpent-3-en-1-yl acetate + NADP(+) + H2O</text>
        <dbReference type="Rhea" id="RHEA:54864"/>
        <dbReference type="ChEBI" id="CHEBI:15377"/>
        <dbReference type="ChEBI" id="CHEBI:15378"/>
        <dbReference type="ChEBI" id="CHEBI:15379"/>
        <dbReference type="ChEBI" id="CHEBI:16310"/>
        <dbReference type="ChEBI" id="CHEBI:57783"/>
        <dbReference type="ChEBI" id="CHEBI:58349"/>
        <dbReference type="ChEBI" id="CHEBI:138373"/>
    </reaction>
    <physiologicalReaction direction="left-to-right" evidence="23">
        <dbReference type="Rhea" id="RHEA:54865"/>
    </physiologicalReaction>
</comment>
<name>A0A915PS43_9BILA</name>
<dbReference type="WBParaSite" id="sdigi.contig218.g6260.t1">
    <property type="protein sequence ID" value="sdigi.contig218.g6260.t1"/>
    <property type="gene ID" value="sdigi.contig218.g6260"/>
</dbReference>
<comment type="catalytic activity">
    <reaction evidence="28">
        <text>octan-3-one + NADPH + O2 + H(+) = ethyl hexanoate + NADP(+) + H2O</text>
        <dbReference type="Rhea" id="RHEA:54856"/>
        <dbReference type="ChEBI" id="CHEBI:15377"/>
        <dbReference type="ChEBI" id="CHEBI:15378"/>
        <dbReference type="ChEBI" id="CHEBI:15379"/>
        <dbReference type="ChEBI" id="CHEBI:57783"/>
        <dbReference type="ChEBI" id="CHEBI:58349"/>
        <dbReference type="ChEBI" id="CHEBI:80946"/>
        <dbReference type="ChEBI" id="CHEBI:86055"/>
    </reaction>
    <physiologicalReaction direction="left-to-right" evidence="28">
        <dbReference type="Rhea" id="RHEA:54857"/>
    </physiologicalReaction>
</comment>
<keyword evidence="6" id="KW-0597">Phosphoprotein</keyword>
<comment type="catalytic activity">
    <reaction evidence="26">
        <text>hypotaurine + NADPH + O2 + H(+) = taurine + NADP(+) + H2O</text>
        <dbReference type="Rhea" id="RHEA:69819"/>
        <dbReference type="ChEBI" id="CHEBI:15377"/>
        <dbReference type="ChEBI" id="CHEBI:15378"/>
        <dbReference type="ChEBI" id="CHEBI:15379"/>
        <dbReference type="ChEBI" id="CHEBI:57783"/>
        <dbReference type="ChEBI" id="CHEBI:57853"/>
        <dbReference type="ChEBI" id="CHEBI:58349"/>
        <dbReference type="ChEBI" id="CHEBI:507393"/>
        <dbReference type="EC" id="1.14.13.8"/>
    </reaction>
    <physiologicalReaction direction="left-to-right" evidence="26">
        <dbReference type="Rhea" id="RHEA:69820"/>
    </physiologicalReaction>
</comment>
<reference evidence="35" key="1">
    <citation type="submission" date="2022-11" db="UniProtKB">
        <authorList>
            <consortium name="WormBaseParasite"/>
        </authorList>
    </citation>
    <scope>IDENTIFICATION</scope>
</reference>
<comment type="subcellular location">
    <subcellularLocation>
        <location evidence="2">Endoplasmic reticulum membrane</location>
        <topology evidence="2">Single-pass membrane protein</topology>
    </subcellularLocation>
    <subcellularLocation>
        <location evidence="3">Microsome membrane</location>
    </subcellularLocation>
</comment>
<dbReference type="PANTHER" id="PTHR23023">
    <property type="entry name" value="DIMETHYLANILINE MONOOXYGENASE"/>
    <property type="match status" value="1"/>
</dbReference>
<comment type="function">
    <text evidence="18">Acts as a Baeyer-Villiger monooxygenase on a broad range of substrates. Catalyzes the insertion of an oxygen atom into a carbon-carbon bond adjacent to a carbonyl, which converts ketones to esters. Active on diverse carbonyl compounds, whereas soft nucleophiles are mostly non- or poorly reactive. In contrast with other forms of FMO it is non- or poorly active on 'classical' substrates such as drugs, pesticides, and dietary components containing soft nucleophilic heteroatoms. Able to oxidize drug molecules bearing a carbonyl group on an aliphatic chain, such as nabumetone and pentoxifylline. Also, in the absence of substrates, shows slow but yet significant NADPH oxidase activity. Acts as a positive modulator of cholesterol biosynthesis as well as glucose homeostasis, promoting metabolic aging via pleiotropic effects.</text>
</comment>
<organism evidence="34 35">
    <name type="scientific">Setaria digitata</name>
    <dbReference type="NCBI Taxonomy" id="48799"/>
    <lineage>
        <taxon>Eukaryota</taxon>
        <taxon>Metazoa</taxon>
        <taxon>Ecdysozoa</taxon>
        <taxon>Nematoda</taxon>
        <taxon>Chromadorea</taxon>
        <taxon>Rhabditida</taxon>
        <taxon>Spirurina</taxon>
        <taxon>Spiruromorpha</taxon>
        <taxon>Filarioidea</taxon>
        <taxon>Setariidae</taxon>
        <taxon>Setaria</taxon>
    </lineage>
</organism>
<dbReference type="InterPro" id="IPR036188">
    <property type="entry name" value="FAD/NAD-bd_sf"/>
</dbReference>
<evidence type="ECO:0000256" key="10">
    <source>
        <dbReference type="ARBA" id="ARBA00022827"/>
    </source>
</evidence>
<dbReference type="InterPro" id="IPR020946">
    <property type="entry name" value="Flavin_mOase-like"/>
</dbReference>
<evidence type="ECO:0000313" key="34">
    <source>
        <dbReference type="Proteomes" id="UP000887581"/>
    </source>
</evidence>
<evidence type="ECO:0000256" key="20">
    <source>
        <dbReference type="ARBA" id="ARBA00047338"/>
    </source>
</evidence>
<dbReference type="GO" id="GO:0005789">
    <property type="term" value="C:endoplasmic reticulum membrane"/>
    <property type="evidence" value="ECO:0007669"/>
    <property type="project" value="UniProtKB-SubCell"/>
</dbReference>
<comment type="catalytic activity">
    <reaction evidence="29">
        <text>(2E)-geranial + NADPH + O2 + H(+) = (1E)-2,6-dimethylhepta-1,5-dien-1-yl formate + NADP(+) + H2O</text>
        <dbReference type="Rhea" id="RHEA:54860"/>
        <dbReference type="ChEBI" id="CHEBI:15377"/>
        <dbReference type="ChEBI" id="CHEBI:15378"/>
        <dbReference type="ChEBI" id="CHEBI:15379"/>
        <dbReference type="ChEBI" id="CHEBI:16980"/>
        <dbReference type="ChEBI" id="CHEBI:57783"/>
        <dbReference type="ChEBI" id="CHEBI:58349"/>
        <dbReference type="ChEBI" id="CHEBI:138375"/>
    </reaction>
    <physiologicalReaction direction="left-to-right" evidence="29">
        <dbReference type="Rhea" id="RHEA:54861"/>
    </physiologicalReaction>
</comment>
<evidence type="ECO:0000256" key="8">
    <source>
        <dbReference type="ARBA" id="ARBA00022692"/>
    </source>
</evidence>
<keyword evidence="12" id="KW-0521">NADP</keyword>
<dbReference type="GO" id="GO:0050660">
    <property type="term" value="F:flavin adenine dinucleotide binding"/>
    <property type="evidence" value="ECO:0007669"/>
    <property type="project" value="InterPro"/>
</dbReference>
<evidence type="ECO:0000256" key="3">
    <source>
        <dbReference type="ARBA" id="ARBA00004524"/>
    </source>
</evidence>
<keyword evidence="8" id="KW-0812">Transmembrane</keyword>
<dbReference type="SUPFAM" id="SSF51905">
    <property type="entry name" value="FAD/NAD(P)-binding domain"/>
    <property type="match status" value="1"/>
</dbReference>
<dbReference type="Pfam" id="PF00743">
    <property type="entry name" value="FMO-like"/>
    <property type="match status" value="1"/>
</dbReference>
<evidence type="ECO:0000256" key="11">
    <source>
        <dbReference type="ARBA" id="ARBA00022848"/>
    </source>
</evidence>
<dbReference type="PRINTS" id="PR01125">
    <property type="entry name" value="FMOXYGENASE5"/>
</dbReference>
<keyword evidence="14 33" id="KW-0560">Oxidoreductase</keyword>
<dbReference type="GO" id="GO:0050661">
    <property type="term" value="F:NADP binding"/>
    <property type="evidence" value="ECO:0007669"/>
    <property type="project" value="InterPro"/>
</dbReference>
<keyword evidence="11" id="KW-0492">Microsome</keyword>
<evidence type="ECO:0000256" key="5">
    <source>
        <dbReference type="ARBA" id="ARBA00022481"/>
    </source>
</evidence>
<evidence type="ECO:0000256" key="31">
    <source>
        <dbReference type="ARBA" id="ARBA00049443"/>
    </source>
</evidence>
<evidence type="ECO:0000256" key="23">
    <source>
        <dbReference type="ARBA" id="ARBA00047855"/>
    </source>
</evidence>
<evidence type="ECO:0000256" key="15">
    <source>
        <dbReference type="ARBA" id="ARBA00023033"/>
    </source>
</evidence>
<dbReference type="Gene3D" id="3.50.50.60">
    <property type="entry name" value="FAD/NAD(P)-binding domain"/>
    <property type="match status" value="1"/>
</dbReference>
<comment type="catalytic activity">
    <reaction evidence="30">
        <text>heptan-4-one + NADPH + O2 + H(+) = propyl butanoate + NADP(+) + H2O</text>
        <dbReference type="Rhea" id="RHEA:54852"/>
        <dbReference type="ChEBI" id="CHEBI:15377"/>
        <dbReference type="ChEBI" id="CHEBI:15378"/>
        <dbReference type="ChEBI" id="CHEBI:15379"/>
        <dbReference type="ChEBI" id="CHEBI:57783"/>
        <dbReference type="ChEBI" id="CHEBI:58349"/>
        <dbReference type="ChEBI" id="CHEBI:89484"/>
        <dbReference type="ChEBI" id="CHEBI:89719"/>
    </reaction>
    <physiologicalReaction direction="left-to-right" evidence="30">
        <dbReference type="Rhea" id="RHEA:54853"/>
    </physiologicalReaction>
</comment>
<accession>A0A915PS43</accession>
<comment type="catalytic activity">
    <reaction evidence="20">
        <text>hypotaurine + NADH + O2 + H(+) = taurine + NAD(+) + H2O</text>
        <dbReference type="Rhea" id="RHEA:74111"/>
        <dbReference type="ChEBI" id="CHEBI:15377"/>
        <dbReference type="ChEBI" id="CHEBI:15378"/>
        <dbReference type="ChEBI" id="CHEBI:15379"/>
        <dbReference type="ChEBI" id="CHEBI:57540"/>
        <dbReference type="ChEBI" id="CHEBI:57853"/>
        <dbReference type="ChEBI" id="CHEBI:57945"/>
        <dbReference type="ChEBI" id="CHEBI:507393"/>
        <dbReference type="EC" id="1.14.13.8"/>
    </reaction>
    <physiologicalReaction direction="left-to-right" evidence="20">
        <dbReference type="Rhea" id="RHEA:74112"/>
    </physiologicalReaction>
</comment>
<evidence type="ECO:0000256" key="28">
    <source>
        <dbReference type="ARBA" id="ARBA00048459"/>
    </source>
</evidence>
<evidence type="ECO:0000256" key="12">
    <source>
        <dbReference type="ARBA" id="ARBA00022857"/>
    </source>
</evidence>
<dbReference type="GO" id="GO:0034899">
    <property type="term" value="F:trimethylamine monooxygenase activity"/>
    <property type="evidence" value="ECO:0007669"/>
    <property type="project" value="UniProtKB-EC"/>
</dbReference>
<evidence type="ECO:0000256" key="7">
    <source>
        <dbReference type="ARBA" id="ARBA00022630"/>
    </source>
</evidence>
<evidence type="ECO:0000256" key="19">
    <source>
        <dbReference type="ARBA" id="ARBA00045957"/>
    </source>
</evidence>
<dbReference type="FunFam" id="3.50.50.60:FF:000159">
    <property type="entry name" value="Dimethylaniline monooxygenase [N-oxide-forming]"/>
    <property type="match status" value="1"/>
</dbReference>
<comment type="catalytic activity">
    <reaction evidence="24">
        <text>NADPH + O2 + H(+) = H2O2 + NADP(+)</text>
        <dbReference type="Rhea" id="RHEA:11260"/>
        <dbReference type="ChEBI" id="CHEBI:15378"/>
        <dbReference type="ChEBI" id="CHEBI:15379"/>
        <dbReference type="ChEBI" id="CHEBI:16240"/>
        <dbReference type="ChEBI" id="CHEBI:57783"/>
        <dbReference type="ChEBI" id="CHEBI:58349"/>
        <dbReference type="EC" id="1.6.3.1"/>
    </reaction>
    <physiologicalReaction direction="left-to-right" evidence="24">
        <dbReference type="Rhea" id="RHEA:11261"/>
    </physiologicalReaction>
</comment>
<comment type="cofactor">
    <cofactor evidence="1 33">
        <name>FAD</name>
        <dbReference type="ChEBI" id="CHEBI:57692"/>
    </cofactor>
</comment>
<evidence type="ECO:0000256" key="22">
    <source>
        <dbReference type="ARBA" id="ARBA00047574"/>
    </source>
</evidence>
<comment type="catalytic activity">
    <reaction evidence="22">
        <text>heptan-2-one + NADPH + O2 + H(+) = pentyl acetate + NADP(+) + H2O</text>
        <dbReference type="Rhea" id="RHEA:54836"/>
        <dbReference type="ChEBI" id="CHEBI:5672"/>
        <dbReference type="ChEBI" id="CHEBI:15377"/>
        <dbReference type="ChEBI" id="CHEBI:15378"/>
        <dbReference type="ChEBI" id="CHEBI:15379"/>
        <dbReference type="ChEBI" id="CHEBI:57783"/>
        <dbReference type="ChEBI" id="CHEBI:58349"/>
        <dbReference type="ChEBI" id="CHEBI:87362"/>
    </reaction>
    <physiologicalReaction direction="left-to-right" evidence="22">
        <dbReference type="Rhea" id="RHEA:54837"/>
    </physiologicalReaction>
</comment>
<keyword evidence="5" id="KW-0488">Methylation</keyword>
<evidence type="ECO:0000256" key="17">
    <source>
        <dbReference type="ARBA" id="ARBA00023136"/>
    </source>
</evidence>
<evidence type="ECO:0000256" key="26">
    <source>
        <dbReference type="ARBA" id="ARBA00048041"/>
    </source>
</evidence>
<keyword evidence="17" id="KW-0472">Membrane</keyword>
<evidence type="ECO:0000256" key="29">
    <source>
        <dbReference type="ARBA" id="ARBA00048989"/>
    </source>
</evidence>
<evidence type="ECO:0000256" key="18">
    <source>
        <dbReference type="ARBA" id="ARBA00045722"/>
    </source>
</evidence>
<evidence type="ECO:0000256" key="21">
    <source>
        <dbReference type="ARBA" id="ARBA00047426"/>
    </source>
</evidence>